<reference evidence="1 2" key="1">
    <citation type="journal article" date="2018" name="Int. J. Syst. Evol. Microbiol.">
        <title>Pseudooceanicola lipolyticus sp. nov., a marine alphaproteobacterium, reclassification of Oceanicola flagellatus as Pseudooceanicola flagellatus comb. nov. and emended description of the genus Pseudooceanicola.</title>
        <authorList>
            <person name="Huang M.-M."/>
            <person name="Guo L.-L."/>
            <person name="Wu Y.-H."/>
            <person name="Lai Q.-L."/>
            <person name="Shao Z.-Z."/>
            <person name="Wang C.-S."/>
            <person name="Wu M."/>
            <person name="Xu X.-W."/>
        </authorList>
    </citation>
    <scope>NUCLEOTIDE SEQUENCE [LARGE SCALE GENOMIC DNA]</scope>
    <source>
        <strain evidence="1 2">157</strain>
    </source>
</reference>
<proteinExistence type="predicted"/>
<dbReference type="PANTHER" id="PTHR32385:SF22">
    <property type="entry name" value="MANNOSYL PHOSPHORYLINOSITOL CERAMIDE SYNTHASE SUR1"/>
    <property type="match status" value="1"/>
</dbReference>
<protein>
    <recommendedName>
        <fullName evidence="3">Mannosyltransferase</fullName>
    </recommendedName>
</protein>
<dbReference type="OrthoDB" id="9802881at2"/>
<dbReference type="EMBL" id="PGTB01000054">
    <property type="protein sequence ID" value="PJE36153.1"/>
    <property type="molecule type" value="Genomic_DNA"/>
</dbReference>
<dbReference type="AlphaFoldDB" id="A0A2M8J031"/>
<dbReference type="GO" id="GO:0000030">
    <property type="term" value="F:mannosyltransferase activity"/>
    <property type="evidence" value="ECO:0007669"/>
    <property type="project" value="TreeGrafter"/>
</dbReference>
<dbReference type="RefSeq" id="WP_100163016.1">
    <property type="nucleotide sequence ID" value="NZ_PGTB01000054.1"/>
</dbReference>
<sequence length="281" mass="32310">MSIPKKIWSFWDVGEERAPAIVQTCLQSWRNKNSSWQVNILSRGSISECSKIKRLFEESSNLKIQALTDLLRLRLLRENGGIWVDATSMCVLPLDDWIDQAASSGFFAFQRPGRDREIASWFLASERKNAVTVEWIKQLEKVLLRRKFPLQGTLYSKAFHRAAKIALGQTPSIATAMISEPYLRMAGSYPYAAVHYSFSKALKANPAAKQVWDDARKISAVPSHIVQRANGYRGCSNEEIYKRIASERTPVLKLNWRREYQRDMLANLTEEVERERKKIDI</sequence>
<dbReference type="PANTHER" id="PTHR32385">
    <property type="entry name" value="MANNOSYL PHOSPHORYLINOSITOL CERAMIDE SYNTHASE"/>
    <property type="match status" value="1"/>
</dbReference>
<keyword evidence="2" id="KW-1185">Reference proteome</keyword>
<dbReference type="InterPro" id="IPR051706">
    <property type="entry name" value="Glycosyltransferase_domain"/>
</dbReference>
<organism evidence="1 2">
    <name type="scientific">Pseudooceanicola lipolyticus</name>
    <dbReference type="NCBI Taxonomy" id="2029104"/>
    <lineage>
        <taxon>Bacteria</taxon>
        <taxon>Pseudomonadati</taxon>
        <taxon>Pseudomonadota</taxon>
        <taxon>Alphaproteobacteria</taxon>
        <taxon>Rhodobacterales</taxon>
        <taxon>Paracoccaceae</taxon>
        <taxon>Pseudooceanicola</taxon>
    </lineage>
</organism>
<name>A0A2M8J031_9RHOB</name>
<evidence type="ECO:0000313" key="1">
    <source>
        <dbReference type="EMBL" id="PJE36153.1"/>
    </source>
</evidence>
<evidence type="ECO:0000313" key="2">
    <source>
        <dbReference type="Proteomes" id="UP000231553"/>
    </source>
</evidence>
<comment type="caution">
    <text evidence="1">The sequence shown here is derived from an EMBL/GenBank/DDBJ whole genome shotgun (WGS) entry which is preliminary data.</text>
</comment>
<dbReference type="InterPro" id="IPR008441">
    <property type="entry name" value="AfumC-like_glycosyl_Trfase"/>
</dbReference>
<dbReference type="GO" id="GO:0016020">
    <property type="term" value="C:membrane"/>
    <property type="evidence" value="ECO:0007669"/>
    <property type="project" value="GOC"/>
</dbReference>
<dbReference type="InterPro" id="IPR029044">
    <property type="entry name" value="Nucleotide-diphossugar_trans"/>
</dbReference>
<dbReference type="Gene3D" id="3.90.550.20">
    <property type="match status" value="1"/>
</dbReference>
<dbReference type="Pfam" id="PF05704">
    <property type="entry name" value="Caps_synth"/>
    <property type="match status" value="1"/>
</dbReference>
<dbReference type="SUPFAM" id="SSF53448">
    <property type="entry name" value="Nucleotide-diphospho-sugar transferases"/>
    <property type="match status" value="1"/>
</dbReference>
<accession>A0A2M8J031</accession>
<evidence type="ECO:0008006" key="3">
    <source>
        <dbReference type="Google" id="ProtNLM"/>
    </source>
</evidence>
<dbReference type="GO" id="GO:0051999">
    <property type="term" value="P:mannosyl-inositol phosphorylceramide biosynthetic process"/>
    <property type="evidence" value="ECO:0007669"/>
    <property type="project" value="TreeGrafter"/>
</dbReference>
<gene>
    <name evidence="1" type="ORF">CVM52_13495</name>
</gene>
<dbReference type="Proteomes" id="UP000231553">
    <property type="component" value="Unassembled WGS sequence"/>
</dbReference>